<dbReference type="OrthoDB" id="9378527at2759"/>
<dbReference type="GO" id="GO:0031175">
    <property type="term" value="P:neuron projection development"/>
    <property type="evidence" value="ECO:0007669"/>
    <property type="project" value="TreeGrafter"/>
</dbReference>
<proteinExistence type="predicted"/>
<dbReference type="GO" id="GO:0043005">
    <property type="term" value="C:neuron projection"/>
    <property type="evidence" value="ECO:0007669"/>
    <property type="project" value="TreeGrafter"/>
</dbReference>
<dbReference type="Ensembl" id="ENSLLET00000016516.1">
    <property type="protein sequence ID" value="ENSLLEP00000015907.1"/>
    <property type="gene ID" value="ENSLLEG00000010112.1"/>
</dbReference>
<evidence type="ECO:0000313" key="3">
    <source>
        <dbReference type="Proteomes" id="UP000694569"/>
    </source>
</evidence>
<protein>
    <submittedName>
        <fullName evidence="2">Uncharacterized protein</fullName>
    </submittedName>
</protein>
<reference evidence="2" key="2">
    <citation type="submission" date="2025-09" db="UniProtKB">
        <authorList>
            <consortium name="Ensembl"/>
        </authorList>
    </citation>
    <scope>IDENTIFICATION</scope>
</reference>
<accession>A0A8C5MPA0</accession>
<dbReference type="GO" id="GO:0008017">
    <property type="term" value="F:microtubule binding"/>
    <property type="evidence" value="ECO:0007669"/>
    <property type="project" value="InterPro"/>
</dbReference>
<dbReference type="PANTHER" id="PTHR11501:SF16">
    <property type="entry name" value="MICROTUBULE-ASSOCIATED PROTEIN 4"/>
    <property type="match status" value="1"/>
</dbReference>
<feature type="region of interest" description="Disordered" evidence="1">
    <location>
        <begin position="53"/>
        <end position="77"/>
    </location>
</feature>
<dbReference type="AlphaFoldDB" id="A0A8C5MPA0"/>
<keyword evidence="3" id="KW-1185">Reference proteome</keyword>
<evidence type="ECO:0000256" key="1">
    <source>
        <dbReference type="SAM" id="MobiDB-lite"/>
    </source>
</evidence>
<evidence type="ECO:0000313" key="2">
    <source>
        <dbReference type="Ensembl" id="ENSLLEP00000015907.1"/>
    </source>
</evidence>
<name>A0A8C5MPA0_9ANUR</name>
<reference evidence="2" key="1">
    <citation type="submission" date="2025-08" db="UniProtKB">
        <authorList>
            <consortium name="Ensembl"/>
        </authorList>
    </citation>
    <scope>IDENTIFICATION</scope>
</reference>
<dbReference type="InterPro" id="IPR027324">
    <property type="entry name" value="MAP2/MAP4/Tau"/>
</dbReference>
<dbReference type="PANTHER" id="PTHR11501">
    <property type="entry name" value="MICROTUBULE-ASSOCIATED PROTEIN"/>
    <property type="match status" value="1"/>
</dbReference>
<dbReference type="Proteomes" id="UP000694569">
    <property type="component" value="Unplaced"/>
</dbReference>
<sequence>MADFVPNFNLEDALTDTVPKIEPQIKRDFISMLEAEPFDDVIGETCDKVDYVPLLDDETKEPKHKPNDGGPEDGEPEDLCATKFLSVHIYVCAGSALLCV</sequence>
<dbReference type="GO" id="GO:0000226">
    <property type="term" value="P:microtubule cytoskeleton organization"/>
    <property type="evidence" value="ECO:0007669"/>
    <property type="project" value="TreeGrafter"/>
</dbReference>
<organism evidence="2 3">
    <name type="scientific">Leptobrachium leishanense</name>
    <name type="common">Leishan spiny toad</name>
    <dbReference type="NCBI Taxonomy" id="445787"/>
    <lineage>
        <taxon>Eukaryota</taxon>
        <taxon>Metazoa</taxon>
        <taxon>Chordata</taxon>
        <taxon>Craniata</taxon>
        <taxon>Vertebrata</taxon>
        <taxon>Euteleostomi</taxon>
        <taxon>Amphibia</taxon>
        <taxon>Batrachia</taxon>
        <taxon>Anura</taxon>
        <taxon>Pelobatoidea</taxon>
        <taxon>Megophryidae</taxon>
        <taxon>Leptobrachium</taxon>
    </lineage>
</organism>
<dbReference type="GeneTree" id="ENSGT00940000159742"/>